<proteinExistence type="predicted"/>
<evidence type="ECO:0000313" key="3">
    <source>
        <dbReference type="Proteomes" id="UP000019426"/>
    </source>
</evidence>
<feature type="domain" description="DUF3991" evidence="1">
    <location>
        <begin position="129"/>
        <end position="202"/>
    </location>
</feature>
<reference evidence="2 3" key="1">
    <citation type="submission" date="2013-11" db="EMBL/GenBank/DDBJ databases">
        <title>Complete genome sequence of Clostridum sp. M2/40.</title>
        <authorList>
            <person name="Wibberg D."/>
            <person name="Puehler A."/>
            <person name="Schlueter A."/>
        </authorList>
    </citation>
    <scope>NUCLEOTIDE SEQUENCE [LARGE SCALE GENOMIC DNA]</scope>
    <source>
        <strain evidence="3">M2/40</strain>
    </source>
</reference>
<dbReference type="eggNOG" id="COG0358">
    <property type="taxonomic scope" value="Bacteria"/>
</dbReference>
<dbReference type="PATRIC" id="fig|1216932.3.peg.1258"/>
<evidence type="ECO:0000259" key="1">
    <source>
        <dbReference type="Pfam" id="PF13154"/>
    </source>
</evidence>
<dbReference type="Proteomes" id="UP000019426">
    <property type="component" value="Chromosome M2/40_rep1"/>
</dbReference>
<dbReference type="OrthoDB" id="9802530at2"/>
<keyword evidence="3" id="KW-1185">Reference proteome</keyword>
<dbReference type="SUPFAM" id="SSF56731">
    <property type="entry name" value="DNA primase core"/>
    <property type="match status" value="1"/>
</dbReference>
<evidence type="ECO:0000313" key="2">
    <source>
        <dbReference type="EMBL" id="CDM68428.1"/>
    </source>
</evidence>
<dbReference type="InterPro" id="IPR025054">
    <property type="entry name" value="DUF3991"/>
</dbReference>
<dbReference type="STRING" id="1216932.CM240_1264"/>
<dbReference type="RefSeq" id="WP_044037480.1">
    <property type="nucleotide sequence ID" value="NZ_HG917868.1"/>
</dbReference>
<dbReference type="CDD" id="cd01029">
    <property type="entry name" value="TOPRIM_primases"/>
    <property type="match status" value="1"/>
</dbReference>
<dbReference type="Pfam" id="PF13154">
    <property type="entry name" value="DUF3991"/>
    <property type="match status" value="1"/>
</dbReference>
<name>W6RVS9_9CLOT</name>
<dbReference type="AlphaFoldDB" id="W6RVS9"/>
<sequence length="314" mass="36675">MIFKEKIELVKTINFKSFLEKIEGYTFKKEGNNYYRCHEHTSLILKERTPGQYVYAWSSVQQCGDIIQYVRENIIGDSFKNTIDYLLKYMNIDTERYDNTFTNNNEIIEKECNNTIDIEYSSNTRQTYAYLHKSRLIDISIINEFIAKGLIKQDLRNNAVLVHLNFDNKIVGADLQGTNSYKKFKGVIKNSNRDYGFSFKIGENIDKIYIFEAGIDMLSYYQLYKSNLNDCLLLSTGGSQKINKIATYLNKYDNISTIYVAVDNDDAGNIALQKIKDIYNNKLVIDNREELIKYNIKDYNDLLKLKTEKMKKVA</sequence>
<dbReference type="HOGENOM" id="CLU_027621_2_0_9"/>
<protein>
    <submittedName>
        <fullName evidence="2">LtrC-like protein</fullName>
    </submittedName>
</protein>
<dbReference type="KEGG" id="clt:CM240_1264"/>
<dbReference type="InterPro" id="IPR034154">
    <property type="entry name" value="TOPRIM_DnaG/twinkle"/>
</dbReference>
<gene>
    <name evidence="2" type="ORF">CM240_1264</name>
</gene>
<dbReference type="Gene3D" id="3.40.1360.10">
    <property type="match status" value="1"/>
</dbReference>
<organism evidence="2 3">
    <name type="scientific">Clostridium bornimense</name>
    <dbReference type="NCBI Taxonomy" id="1216932"/>
    <lineage>
        <taxon>Bacteria</taxon>
        <taxon>Bacillati</taxon>
        <taxon>Bacillota</taxon>
        <taxon>Clostridia</taxon>
        <taxon>Eubacteriales</taxon>
        <taxon>Clostridiaceae</taxon>
        <taxon>Clostridium</taxon>
    </lineage>
</organism>
<dbReference type="Pfam" id="PF13155">
    <property type="entry name" value="Toprim_2"/>
    <property type="match status" value="1"/>
</dbReference>
<dbReference type="EMBL" id="HG917868">
    <property type="protein sequence ID" value="CDM68428.1"/>
    <property type="molecule type" value="Genomic_DNA"/>
</dbReference>
<accession>W6RVS9</accession>